<dbReference type="PANTHER" id="PTHR33121">
    <property type="entry name" value="CYCLIC DI-GMP PHOSPHODIESTERASE PDEF"/>
    <property type="match status" value="1"/>
</dbReference>
<dbReference type="Proteomes" id="UP000318509">
    <property type="component" value="Unassembled WGS sequence"/>
</dbReference>
<organism evidence="2 3">
    <name type="scientific">Candidatus Segetimicrobium genomatis</name>
    <dbReference type="NCBI Taxonomy" id="2569760"/>
    <lineage>
        <taxon>Bacteria</taxon>
        <taxon>Bacillati</taxon>
        <taxon>Candidatus Sysuimicrobiota</taxon>
        <taxon>Candidatus Sysuimicrobiia</taxon>
        <taxon>Candidatus Sysuimicrobiales</taxon>
        <taxon>Candidatus Segetimicrobiaceae</taxon>
        <taxon>Candidatus Segetimicrobium</taxon>
    </lineage>
</organism>
<proteinExistence type="predicted"/>
<accession>A0A537KET1</accession>
<dbReference type="Pfam" id="PF00563">
    <property type="entry name" value="EAL"/>
    <property type="match status" value="1"/>
</dbReference>
<dbReference type="EMBL" id="VBAK01000002">
    <property type="protein sequence ID" value="TMI94289.1"/>
    <property type="molecule type" value="Genomic_DNA"/>
</dbReference>
<dbReference type="InterPro" id="IPR050706">
    <property type="entry name" value="Cyclic-di-GMP_PDE-like"/>
</dbReference>
<feature type="domain" description="EAL" evidence="1">
    <location>
        <begin position="1"/>
        <end position="87"/>
    </location>
</feature>
<dbReference type="Gene3D" id="3.20.20.450">
    <property type="entry name" value="EAL domain"/>
    <property type="match status" value="1"/>
</dbReference>
<gene>
    <name evidence="2" type="ORF">E6H00_00050</name>
</gene>
<dbReference type="AlphaFoldDB" id="A0A537KET1"/>
<evidence type="ECO:0000313" key="3">
    <source>
        <dbReference type="Proteomes" id="UP000318509"/>
    </source>
</evidence>
<reference evidence="2 3" key="1">
    <citation type="journal article" date="2019" name="Nat. Microbiol.">
        <title>Mediterranean grassland soil C-N compound turnover is dependent on rainfall and depth, and is mediated by genomically divergent microorganisms.</title>
        <authorList>
            <person name="Diamond S."/>
            <person name="Andeer P.F."/>
            <person name="Li Z."/>
            <person name="Crits-Christoph A."/>
            <person name="Burstein D."/>
            <person name="Anantharaman K."/>
            <person name="Lane K.R."/>
            <person name="Thomas B.C."/>
            <person name="Pan C."/>
            <person name="Northen T.R."/>
            <person name="Banfield J.F."/>
        </authorList>
    </citation>
    <scope>NUCLEOTIDE SEQUENCE [LARGE SCALE GENOMIC DNA]</scope>
    <source>
        <strain evidence="2">NP_3</strain>
    </source>
</reference>
<dbReference type="InterPro" id="IPR035919">
    <property type="entry name" value="EAL_sf"/>
</dbReference>
<protein>
    <submittedName>
        <fullName evidence="2">EAL domain-containing protein</fullName>
    </submittedName>
</protein>
<dbReference type="PROSITE" id="PS50883">
    <property type="entry name" value="EAL"/>
    <property type="match status" value="1"/>
</dbReference>
<feature type="non-terminal residue" evidence="2">
    <location>
        <position position="1"/>
    </location>
</feature>
<evidence type="ECO:0000313" key="2">
    <source>
        <dbReference type="EMBL" id="TMI94289.1"/>
    </source>
</evidence>
<name>A0A537KET1_9BACT</name>
<dbReference type="GO" id="GO:0071111">
    <property type="term" value="F:cyclic-guanylate-specific phosphodiesterase activity"/>
    <property type="evidence" value="ECO:0007669"/>
    <property type="project" value="InterPro"/>
</dbReference>
<dbReference type="InterPro" id="IPR001633">
    <property type="entry name" value="EAL_dom"/>
</dbReference>
<dbReference type="CDD" id="cd01948">
    <property type="entry name" value="EAL"/>
    <property type="match status" value="1"/>
</dbReference>
<evidence type="ECO:0000259" key="1">
    <source>
        <dbReference type="PROSITE" id="PS50883"/>
    </source>
</evidence>
<comment type="caution">
    <text evidence="2">The sequence shown here is derived from an EMBL/GenBank/DDBJ whole genome shotgun (WGS) entry which is preliminary data.</text>
</comment>
<sequence>LSELPIDTLKIDRSFTSRLPTDRKSGTLVSTIIALARAFDMTTVAEGVENRAQLDYLRREGCDESQGYLHTKPLPRSEFEAWLLSNDGVGLGAPGLRSARG</sequence>
<dbReference type="SUPFAM" id="SSF141868">
    <property type="entry name" value="EAL domain-like"/>
    <property type="match status" value="1"/>
</dbReference>
<dbReference type="PANTHER" id="PTHR33121:SF70">
    <property type="entry name" value="SIGNALING PROTEIN YKOW"/>
    <property type="match status" value="1"/>
</dbReference>